<dbReference type="Proteomes" id="UP000287651">
    <property type="component" value="Unassembled WGS sequence"/>
</dbReference>
<organism evidence="1 2">
    <name type="scientific">Ensete ventricosum</name>
    <name type="common">Abyssinian banana</name>
    <name type="synonym">Musa ensete</name>
    <dbReference type="NCBI Taxonomy" id="4639"/>
    <lineage>
        <taxon>Eukaryota</taxon>
        <taxon>Viridiplantae</taxon>
        <taxon>Streptophyta</taxon>
        <taxon>Embryophyta</taxon>
        <taxon>Tracheophyta</taxon>
        <taxon>Spermatophyta</taxon>
        <taxon>Magnoliopsida</taxon>
        <taxon>Liliopsida</taxon>
        <taxon>Zingiberales</taxon>
        <taxon>Musaceae</taxon>
        <taxon>Ensete</taxon>
    </lineage>
</organism>
<feature type="non-terminal residue" evidence="1">
    <location>
        <position position="1"/>
    </location>
</feature>
<comment type="caution">
    <text evidence="1">The sequence shown here is derived from an EMBL/GenBank/DDBJ whole genome shotgun (WGS) entry which is preliminary data.</text>
</comment>
<sequence>LDDAVGSRRKFARRFAKGIGKLAWNAKGDRRKEDWRTYRKIAGGCRSIRKFGWRLAVDGRELQSDVGQSQVQGIEPGLGRCSRELARVRQELVEGSEACREFVKSWPRVSRACQEFFRSLSKEIGSLLGQH</sequence>
<name>A0A426YFM1_ENSVE</name>
<accession>A0A426YFM1</accession>
<dbReference type="EMBL" id="AMZH03012709">
    <property type="protein sequence ID" value="RRT50544.1"/>
    <property type="molecule type" value="Genomic_DNA"/>
</dbReference>
<dbReference type="AlphaFoldDB" id="A0A426YFM1"/>
<evidence type="ECO:0000313" key="1">
    <source>
        <dbReference type="EMBL" id="RRT50544.1"/>
    </source>
</evidence>
<protein>
    <submittedName>
        <fullName evidence="1">Uncharacterized protein</fullName>
    </submittedName>
</protein>
<gene>
    <name evidence="1" type="ORF">B296_00042964</name>
</gene>
<evidence type="ECO:0000313" key="2">
    <source>
        <dbReference type="Proteomes" id="UP000287651"/>
    </source>
</evidence>
<reference evidence="1 2" key="1">
    <citation type="journal article" date="2014" name="Agronomy (Basel)">
        <title>A Draft Genome Sequence for Ensete ventricosum, the Drought-Tolerant Tree Against Hunger.</title>
        <authorList>
            <person name="Harrison J."/>
            <person name="Moore K.A."/>
            <person name="Paszkiewicz K."/>
            <person name="Jones T."/>
            <person name="Grant M."/>
            <person name="Ambacheew D."/>
            <person name="Muzemil S."/>
            <person name="Studholme D.J."/>
        </authorList>
    </citation>
    <scope>NUCLEOTIDE SEQUENCE [LARGE SCALE GENOMIC DNA]</scope>
</reference>
<proteinExistence type="predicted"/>